<sequence length="827" mass="92545">MSARDARYDPSRYSTRGRDYQDDEHDPEDFRAYVELTDLPSALTQDPIVGARFITHYFIKITHFPVEDVLLAVESKPEPPSRLEAGEIARPCKPVCLMTLTSREAWDRLRRVSDPPRTRQNERITFSDTTVVWEHDILSKHAPEWSNMTKVQGGGTVISLKDKLYGKKFRFQLLSLDVTTTLPATALLPHEQKSHKSPVRRDIAASAADPLAWAPQALPKPYLPFGSPKNNRPSSWDIPDATDMNGMEGTAVDGGTSARQWVDERHPEYRIGPDEVGHMKHDNSTDPWMERIKDQRYSNAEENYQWLDAHRQYLLATELGKKTLPMTIPFFPPKRTIVTWQLPKFMTRKHLAVFFSQFGRVDDVKIRTMPEGWSPAGRIAFVAFMTERDCREVLRKVTGVMFPKATEELRKSRNWQEYDDFTRFPSKHLPVAEAVKGEWCPVASQLVNGKLADPAMRARQPSARERPPGGDAFNRADDAASSFHPLPGGADPSAHATAAGSGSASRSQSRDRRLRSQTPREYTKITIPVRLPEKTVPPQDAQKLIGEKRLERRRMGVLAIPQGATVTQLRTILEATFGLIKPIFLSTSADIPYKVEFTSDKGIEKAEKDAKRTNAHGRFKNCFELTVPLVGLEAEHETRWAEWKWKDGGKDSPETDEQQSHATLDSSHSLPSSTSARMQTQNVTSEELPPLTIDELDAFVDHGTMPLTTSMVPASSREQSPPPPLPQPSSRPPAVLASSATHAKPETAPIESHSQKRPGPETFVRQSPAPLARASMFQRSFRAAGKAAGSAMAILMANQPDIEQPEKRPSLSSSAVDSASAKRQRYE</sequence>
<feature type="region of interest" description="Disordered" evidence="2">
    <location>
        <begin position="798"/>
        <end position="827"/>
    </location>
</feature>
<name>A0A8H3TUM3_9TREE</name>
<feature type="compositionally biased region" description="Polar residues" evidence="2">
    <location>
        <begin position="676"/>
        <end position="685"/>
    </location>
</feature>
<dbReference type="OrthoDB" id="2594209at2759"/>
<dbReference type="EMBL" id="BLZA01000018">
    <property type="protein sequence ID" value="GHJ86464.1"/>
    <property type="molecule type" value="Genomic_DNA"/>
</dbReference>
<feature type="compositionally biased region" description="Basic and acidic residues" evidence="2">
    <location>
        <begin position="462"/>
        <end position="478"/>
    </location>
</feature>
<feature type="region of interest" description="Disordered" evidence="2">
    <location>
        <begin position="451"/>
        <end position="525"/>
    </location>
</feature>
<keyword evidence="5" id="KW-1185">Reference proteome</keyword>
<dbReference type="InterPro" id="IPR000504">
    <property type="entry name" value="RRM_dom"/>
</dbReference>
<proteinExistence type="predicted"/>
<evidence type="ECO:0000313" key="5">
    <source>
        <dbReference type="Proteomes" id="UP000620104"/>
    </source>
</evidence>
<feature type="compositionally biased region" description="Basic and acidic residues" evidence="2">
    <location>
        <begin position="1"/>
        <end position="20"/>
    </location>
</feature>
<dbReference type="AlphaFoldDB" id="A0A8H3TUM3"/>
<dbReference type="InterPro" id="IPR012677">
    <property type="entry name" value="Nucleotide-bd_a/b_plait_sf"/>
</dbReference>
<feature type="compositionally biased region" description="Low complexity" evidence="2">
    <location>
        <begin position="810"/>
        <end position="821"/>
    </location>
</feature>
<feature type="region of interest" description="Disordered" evidence="2">
    <location>
        <begin position="1"/>
        <end position="25"/>
    </location>
</feature>
<feature type="region of interest" description="Disordered" evidence="2">
    <location>
        <begin position="224"/>
        <end position="258"/>
    </location>
</feature>
<feature type="compositionally biased region" description="Low complexity" evidence="2">
    <location>
        <begin position="666"/>
        <end position="675"/>
    </location>
</feature>
<evidence type="ECO:0000256" key="1">
    <source>
        <dbReference type="PROSITE-ProRule" id="PRU00176"/>
    </source>
</evidence>
<dbReference type="GO" id="GO:0003723">
    <property type="term" value="F:RNA binding"/>
    <property type="evidence" value="ECO:0007669"/>
    <property type="project" value="UniProtKB-UniRule"/>
</dbReference>
<evidence type="ECO:0000259" key="3">
    <source>
        <dbReference type="PROSITE" id="PS50102"/>
    </source>
</evidence>
<reference evidence="4" key="1">
    <citation type="submission" date="2020-07" db="EMBL/GenBank/DDBJ databases">
        <title>Draft Genome Sequence of a Deep-Sea Yeast, Naganishia (Cryptococcus) liquefaciens strain N6.</title>
        <authorList>
            <person name="Han Y.W."/>
            <person name="Kajitani R."/>
            <person name="Morimoto H."/>
            <person name="Parhat M."/>
            <person name="Tsubouchi H."/>
            <person name="Bakenova O."/>
            <person name="Ogata M."/>
            <person name="Argunhan B."/>
            <person name="Aoki R."/>
            <person name="Kajiwara S."/>
            <person name="Itoh T."/>
            <person name="Iwasaki H."/>
        </authorList>
    </citation>
    <scope>NUCLEOTIDE SEQUENCE</scope>
    <source>
        <strain evidence="4">N6</strain>
    </source>
</reference>
<evidence type="ECO:0000313" key="4">
    <source>
        <dbReference type="EMBL" id="GHJ86464.1"/>
    </source>
</evidence>
<dbReference type="Gene3D" id="3.30.70.330">
    <property type="match status" value="1"/>
</dbReference>
<gene>
    <name evidence="4" type="ORF">NliqN6_2866</name>
</gene>
<organism evidence="4 5">
    <name type="scientific">Naganishia liquefaciens</name>
    <dbReference type="NCBI Taxonomy" id="104408"/>
    <lineage>
        <taxon>Eukaryota</taxon>
        <taxon>Fungi</taxon>
        <taxon>Dikarya</taxon>
        <taxon>Basidiomycota</taxon>
        <taxon>Agaricomycotina</taxon>
        <taxon>Tremellomycetes</taxon>
        <taxon>Filobasidiales</taxon>
        <taxon>Filobasidiaceae</taxon>
        <taxon>Naganishia</taxon>
    </lineage>
</organism>
<feature type="region of interest" description="Disordered" evidence="2">
    <location>
        <begin position="705"/>
        <end position="769"/>
    </location>
</feature>
<evidence type="ECO:0000256" key="2">
    <source>
        <dbReference type="SAM" id="MobiDB-lite"/>
    </source>
</evidence>
<feature type="compositionally biased region" description="Low complexity" evidence="2">
    <location>
        <begin position="493"/>
        <end position="507"/>
    </location>
</feature>
<dbReference type="Proteomes" id="UP000620104">
    <property type="component" value="Unassembled WGS sequence"/>
</dbReference>
<feature type="region of interest" description="Disordered" evidence="2">
    <location>
        <begin position="644"/>
        <end position="690"/>
    </location>
</feature>
<feature type="domain" description="RRM" evidence="3">
    <location>
        <begin position="335"/>
        <end position="414"/>
    </location>
</feature>
<dbReference type="Pfam" id="PF00076">
    <property type="entry name" value="RRM_1"/>
    <property type="match status" value="1"/>
</dbReference>
<dbReference type="CDD" id="cd00590">
    <property type="entry name" value="RRM_SF"/>
    <property type="match status" value="1"/>
</dbReference>
<feature type="compositionally biased region" description="Basic and acidic residues" evidence="2">
    <location>
        <begin position="644"/>
        <end position="653"/>
    </location>
</feature>
<protein>
    <recommendedName>
        <fullName evidence="3">RRM domain-containing protein</fullName>
    </recommendedName>
</protein>
<keyword evidence="1" id="KW-0694">RNA-binding</keyword>
<feature type="compositionally biased region" description="Pro residues" evidence="2">
    <location>
        <begin position="720"/>
        <end position="731"/>
    </location>
</feature>
<dbReference type="PROSITE" id="PS50102">
    <property type="entry name" value="RRM"/>
    <property type="match status" value="1"/>
</dbReference>
<dbReference type="InterPro" id="IPR035979">
    <property type="entry name" value="RBD_domain_sf"/>
</dbReference>
<accession>A0A8H3TUM3</accession>
<dbReference type="SUPFAM" id="SSF54928">
    <property type="entry name" value="RNA-binding domain, RBD"/>
    <property type="match status" value="1"/>
</dbReference>
<comment type="caution">
    <text evidence="4">The sequence shown here is derived from an EMBL/GenBank/DDBJ whole genome shotgun (WGS) entry which is preliminary data.</text>
</comment>